<dbReference type="KEGG" id="ota:OT_ostta13g02120"/>
<accession>A0A096P7H2</accession>
<dbReference type="RefSeq" id="XP_022840227.1">
    <property type="nucleotide sequence ID" value="XM_022982733.1"/>
</dbReference>
<protein>
    <submittedName>
        <fullName evidence="5">ELYS-like domain</fullName>
    </submittedName>
</protein>
<sequence>MHFNADLDRALDELAVLPPQSLAQIPTLRKIHARLRDANCPDVLTQACVDERDFHAPPCAADVDRLHEIFDACARGGTPSAATHYAEEVCGDSQATSDDATEAYVRDGRCVLDWVEKSLRRAESTLDAGGGREESAEACARTLDACARAAEALGADASGKGAIGGSEETKRLQKVRDAVVCRELQCEAVLWAAREGMSDAGGRHGGPAAWAGAVQRRRAATSPGTTFLDDLLAGVGEHRPAYPFKSIAEAAKSIFVDGSAGPAALLAKRCLFLYFLLDSGLPHDGSPMEYARRARIHPRLYQETRAAVLLDDFESEAALDEACEILPRVAHPLLPVKFIASLANRQRPTTALMVSRARGALTSSPNAETMSLEVSIRLACGLISEAFLCVRDAFNAFPELRESKAGTHLVRLLLDHGVEKLCLEQVLALPFNDATEKLLLDLLWDRREDIPVEFGIVYLLNRGRPLEAAGLFSRARNEGRLVDERAGKLEARLQECLARLPIPQKALVADIGGALFADAAIPRDLVVDRANDGDLNKTANAMALADEKREFQAVLRGKPGTEGEIPFLKPPVELAQKARASSLDQATSMLASASILGSPGRPLTFVRPHEPSDAPSSPATMLPTTKSGLKVPESTPYASPFGAIPVRRPAHADASTTTTMPKPSAPGSLLFGAQRPLTGKSSFPAFLSPTPRKATRAWTTDRPTPGSTATQASPARRSSRLADRTADA</sequence>
<dbReference type="Proteomes" id="UP000009170">
    <property type="component" value="Unassembled WGS sequence"/>
</dbReference>
<dbReference type="PANTHER" id="PTHR47358">
    <property type="entry name" value="E3 UBIQUITIN-PROTEIN LIGASE HOS1"/>
    <property type="match status" value="1"/>
</dbReference>
<dbReference type="AlphaFoldDB" id="A0A096P7H2"/>
<keyword evidence="6" id="KW-1185">Reference proteome</keyword>
<feature type="compositionally biased region" description="Polar residues" evidence="3">
    <location>
        <begin position="697"/>
        <end position="713"/>
    </location>
</feature>
<reference evidence="6" key="1">
    <citation type="journal article" date="2006" name="Proc. Natl. Acad. Sci. U.S.A.">
        <title>Genome analysis of the smallest free-living eukaryote Ostreococcus tauri unveils many unique features.</title>
        <authorList>
            <person name="Derelle E."/>
            <person name="Ferraz C."/>
            <person name="Rombauts S."/>
            <person name="Rouze P."/>
            <person name="Worden A.Z."/>
            <person name="Robbens S."/>
            <person name="Partensky F."/>
            <person name="Degroeve S."/>
            <person name="Echeynie S."/>
            <person name="Cooke R."/>
            <person name="Saeys Y."/>
            <person name="Wuyts J."/>
            <person name="Jabbari K."/>
            <person name="Bowler C."/>
            <person name="Panaud O."/>
            <person name="Piegu B."/>
            <person name="Ball S.G."/>
            <person name="Ral J.-P."/>
            <person name="Bouget F.-Y."/>
            <person name="Piganeau G."/>
            <person name="De Baets B."/>
            <person name="Picard A."/>
            <person name="Delseny M."/>
            <person name="Demaille J."/>
            <person name="Van de Peer Y."/>
            <person name="Moreau H."/>
        </authorList>
    </citation>
    <scope>NUCLEOTIDE SEQUENCE [LARGE SCALE GENOMIC DNA]</scope>
    <source>
        <strain evidence="6">OTTH 0595 / CCAP 157/2 / RCC745</strain>
    </source>
</reference>
<dbReference type="STRING" id="70448.A0A096P7H2"/>
<reference evidence="5 6" key="2">
    <citation type="journal article" date="2014" name="BMC Genomics">
        <title>An improved genome of the model marine alga Ostreococcus tauri unfolds by assessing Illumina de novo assemblies.</title>
        <authorList>
            <person name="Blanc-Mathieu R."/>
            <person name="Verhelst B."/>
            <person name="Derelle E."/>
            <person name="Rombauts S."/>
            <person name="Bouget F.Y."/>
            <person name="Carre I."/>
            <person name="Chateau A."/>
            <person name="Eyre-Walker A."/>
            <person name="Grimsley N."/>
            <person name="Moreau H."/>
            <person name="Piegu B."/>
            <person name="Rivals E."/>
            <person name="Schackwitz W."/>
            <person name="Van de Peer Y."/>
            <person name="Piganeau G."/>
        </authorList>
    </citation>
    <scope>NUCLEOTIDE SEQUENCE [LARGE SCALE GENOMIC DNA]</scope>
    <source>
        <strain evidence="6">OTTH 0595 / CCAP 157/2 / RCC745</strain>
    </source>
</reference>
<organism evidence="5 6">
    <name type="scientific">Ostreococcus tauri</name>
    <name type="common">Marine green alga</name>
    <dbReference type="NCBI Taxonomy" id="70448"/>
    <lineage>
        <taxon>Eukaryota</taxon>
        <taxon>Viridiplantae</taxon>
        <taxon>Chlorophyta</taxon>
        <taxon>Mamiellophyceae</taxon>
        <taxon>Mamiellales</taxon>
        <taxon>Bathycoccaceae</taxon>
        <taxon>Ostreococcus</taxon>
    </lineage>
</organism>
<evidence type="ECO:0000313" key="5">
    <source>
        <dbReference type="EMBL" id="CEG00161.1"/>
    </source>
</evidence>
<dbReference type="OrthoDB" id="498704at2759"/>
<dbReference type="InterPro" id="IPR044718">
    <property type="entry name" value="HOS1"/>
</dbReference>
<dbReference type="FunCoup" id="A0A096P7H2">
    <property type="interactions" value="656"/>
</dbReference>
<gene>
    <name evidence="5" type="ORF">OT_ostta13g02120</name>
</gene>
<dbReference type="GeneID" id="9837488"/>
<proteinExistence type="predicted"/>
<evidence type="ECO:0000256" key="2">
    <source>
        <dbReference type="ARBA" id="ARBA00023242"/>
    </source>
</evidence>
<dbReference type="InterPro" id="IPR025151">
    <property type="entry name" value="ELYS_dom"/>
</dbReference>
<comment type="caution">
    <text evidence="5">The sequence shown here is derived from an EMBL/GenBank/DDBJ whole genome shotgun (WGS) entry which is preliminary data.</text>
</comment>
<comment type="subcellular location">
    <subcellularLocation>
        <location evidence="1">Nucleus</location>
    </subcellularLocation>
</comment>
<feature type="region of interest" description="Disordered" evidence="3">
    <location>
        <begin position="680"/>
        <end position="728"/>
    </location>
</feature>
<evidence type="ECO:0000313" key="6">
    <source>
        <dbReference type="Proteomes" id="UP000009170"/>
    </source>
</evidence>
<evidence type="ECO:0000256" key="3">
    <source>
        <dbReference type="SAM" id="MobiDB-lite"/>
    </source>
</evidence>
<evidence type="ECO:0000259" key="4">
    <source>
        <dbReference type="Pfam" id="PF13934"/>
    </source>
</evidence>
<evidence type="ECO:0000256" key="1">
    <source>
        <dbReference type="ARBA" id="ARBA00004123"/>
    </source>
</evidence>
<dbReference type="Pfam" id="PF13934">
    <property type="entry name" value="ELYS"/>
    <property type="match status" value="1"/>
</dbReference>
<name>A0A096P7H2_OSTTA</name>
<keyword evidence="2" id="KW-0539">Nucleus</keyword>
<dbReference type="EMBL" id="CAID01000013">
    <property type="protein sequence ID" value="CEG00161.1"/>
    <property type="molecule type" value="Genomic_DNA"/>
</dbReference>
<dbReference type="GO" id="GO:0005634">
    <property type="term" value="C:nucleus"/>
    <property type="evidence" value="ECO:0007669"/>
    <property type="project" value="UniProtKB-SubCell"/>
</dbReference>
<dbReference type="GO" id="GO:0016567">
    <property type="term" value="P:protein ubiquitination"/>
    <property type="evidence" value="ECO:0007669"/>
    <property type="project" value="InterPro"/>
</dbReference>
<dbReference type="InParanoid" id="A0A096P7H2"/>
<dbReference type="GO" id="GO:0004842">
    <property type="term" value="F:ubiquitin-protein transferase activity"/>
    <property type="evidence" value="ECO:0007669"/>
    <property type="project" value="InterPro"/>
</dbReference>
<feature type="domain" description="ELYS-like" evidence="4">
    <location>
        <begin position="226"/>
        <end position="445"/>
    </location>
</feature>